<feature type="region of interest" description="Disordered" evidence="1">
    <location>
        <begin position="1"/>
        <end position="35"/>
    </location>
</feature>
<reference evidence="2" key="1">
    <citation type="submission" date="2021-08" db="EMBL/GenBank/DDBJ databases">
        <title>WGS assembly of Ceratopteris richardii.</title>
        <authorList>
            <person name="Marchant D.B."/>
            <person name="Chen G."/>
            <person name="Jenkins J."/>
            <person name="Shu S."/>
            <person name="Leebens-Mack J."/>
            <person name="Grimwood J."/>
            <person name="Schmutz J."/>
            <person name="Soltis P."/>
            <person name="Soltis D."/>
            <person name="Chen Z.-H."/>
        </authorList>
    </citation>
    <scope>NUCLEOTIDE SEQUENCE</scope>
    <source>
        <strain evidence="2">Whitten #5841</strain>
        <tissue evidence="2">Leaf</tissue>
    </source>
</reference>
<proteinExistence type="predicted"/>
<dbReference type="AlphaFoldDB" id="A0A8T2QJE0"/>
<organism evidence="2 3">
    <name type="scientific">Ceratopteris richardii</name>
    <name type="common">Triangle waterfern</name>
    <dbReference type="NCBI Taxonomy" id="49495"/>
    <lineage>
        <taxon>Eukaryota</taxon>
        <taxon>Viridiplantae</taxon>
        <taxon>Streptophyta</taxon>
        <taxon>Embryophyta</taxon>
        <taxon>Tracheophyta</taxon>
        <taxon>Polypodiopsida</taxon>
        <taxon>Polypodiidae</taxon>
        <taxon>Polypodiales</taxon>
        <taxon>Pteridineae</taxon>
        <taxon>Pteridaceae</taxon>
        <taxon>Parkerioideae</taxon>
        <taxon>Ceratopteris</taxon>
    </lineage>
</organism>
<dbReference type="EMBL" id="CM035439">
    <property type="protein sequence ID" value="KAH7284252.1"/>
    <property type="molecule type" value="Genomic_DNA"/>
</dbReference>
<sequence length="103" mass="11572">MVSIRRRRNLGLTGKPKILSEISSQHAPQEQAQHTKIEAAEEYVSMERIVEKSDQYHEQNLDKSINILSEISESNSSQNSKGSAKVGHSTKVGWSPLMQPTLR</sequence>
<feature type="compositionally biased region" description="Polar residues" evidence="1">
    <location>
        <begin position="21"/>
        <end position="32"/>
    </location>
</feature>
<evidence type="ECO:0000313" key="3">
    <source>
        <dbReference type="Proteomes" id="UP000825935"/>
    </source>
</evidence>
<dbReference type="Proteomes" id="UP000825935">
    <property type="component" value="Chromosome 34"/>
</dbReference>
<keyword evidence="3" id="KW-1185">Reference proteome</keyword>
<accession>A0A8T2QJE0</accession>
<comment type="caution">
    <text evidence="2">The sequence shown here is derived from an EMBL/GenBank/DDBJ whole genome shotgun (WGS) entry which is preliminary data.</text>
</comment>
<evidence type="ECO:0000256" key="1">
    <source>
        <dbReference type="SAM" id="MobiDB-lite"/>
    </source>
</evidence>
<name>A0A8T2QJE0_CERRI</name>
<gene>
    <name evidence="2" type="ORF">KP509_34G045200</name>
</gene>
<evidence type="ECO:0000313" key="2">
    <source>
        <dbReference type="EMBL" id="KAH7284252.1"/>
    </source>
</evidence>
<feature type="region of interest" description="Disordered" evidence="1">
    <location>
        <begin position="72"/>
        <end position="103"/>
    </location>
</feature>
<protein>
    <submittedName>
        <fullName evidence="2">Uncharacterized protein</fullName>
    </submittedName>
</protein>